<dbReference type="AlphaFoldDB" id="A0A5C6XFS6"/>
<gene>
    <name evidence="2" type="ORF">FRC96_00645</name>
</gene>
<accession>A0A5C6XFS6</accession>
<dbReference type="GO" id="GO:0006508">
    <property type="term" value="P:proteolysis"/>
    <property type="evidence" value="ECO:0007669"/>
    <property type="project" value="UniProtKB-KW"/>
</dbReference>
<keyword evidence="2" id="KW-0645">Protease</keyword>
<evidence type="ECO:0000256" key="1">
    <source>
        <dbReference type="SAM" id="MobiDB-lite"/>
    </source>
</evidence>
<keyword evidence="2" id="KW-0378">Hydrolase</keyword>
<feature type="region of interest" description="Disordered" evidence="1">
    <location>
        <begin position="1"/>
        <end position="24"/>
    </location>
</feature>
<dbReference type="RefSeq" id="WP_146972115.1">
    <property type="nucleotide sequence ID" value="NZ_VOSL01000004.1"/>
</dbReference>
<evidence type="ECO:0000313" key="3">
    <source>
        <dbReference type="Proteomes" id="UP000321046"/>
    </source>
</evidence>
<comment type="caution">
    <text evidence="2">The sequence shown here is derived from an EMBL/GenBank/DDBJ whole genome shotgun (WGS) entry which is preliminary data.</text>
</comment>
<reference evidence="2 3" key="1">
    <citation type="submission" date="2019-08" db="EMBL/GenBank/DDBJ databases">
        <title>Bradymonadales sp. TMQ2.</title>
        <authorList>
            <person name="Liang Q."/>
        </authorList>
    </citation>
    <scope>NUCLEOTIDE SEQUENCE [LARGE SCALE GENOMIC DNA]</scope>
    <source>
        <strain evidence="2 3">TMQ2</strain>
    </source>
</reference>
<organism evidence="2 3">
    <name type="scientific">Lujinxingia vulgaris</name>
    <dbReference type="NCBI Taxonomy" id="2600176"/>
    <lineage>
        <taxon>Bacteria</taxon>
        <taxon>Deltaproteobacteria</taxon>
        <taxon>Bradymonadales</taxon>
        <taxon>Lujinxingiaceae</taxon>
        <taxon>Lujinxingia</taxon>
    </lineage>
</organism>
<dbReference type="GO" id="GO:0004252">
    <property type="term" value="F:serine-type endopeptidase activity"/>
    <property type="evidence" value="ECO:0007669"/>
    <property type="project" value="InterPro"/>
</dbReference>
<dbReference type="SUPFAM" id="SSF50494">
    <property type="entry name" value="Trypsin-like serine proteases"/>
    <property type="match status" value="1"/>
</dbReference>
<dbReference type="PANTHER" id="PTHR22939:SF129">
    <property type="entry name" value="SERINE PROTEASE HTRA2, MITOCHONDRIAL"/>
    <property type="match status" value="1"/>
</dbReference>
<dbReference type="InterPro" id="IPR001940">
    <property type="entry name" value="Peptidase_S1C"/>
</dbReference>
<dbReference type="EMBL" id="VOSL01000004">
    <property type="protein sequence ID" value="TXD44291.1"/>
    <property type="molecule type" value="Genomic_DNA"/>
</dbReference>
<dbReference type="Pfam" id="PF13365">
    <property type="entry name" value="Trypsin_2"/>
    <property type="match status" value="1"/>
</dbReference>
<dbReference type="OrthoDB" id="9766361at2"/>
<dbReference type="PRINTS" id="PR00834">
    <property type="entry name" value="PROTEASES2C"/>
</dbReference>
<evidence type="ECO:0000313" key="2">
    <source>
        <dbReference type="EMBL" id="TXD44291.1"/>
    </source>
</evidence>
<dbReference type="Proteomes" id="UP000321046">
    <property type="component" value="Unassembled WGS sequence"/>
</dbReference>
<name>A0A5C6XFS6_9DELT</name>
<dbReference type="Gene3D" id="2.40.10.10">
    <property type="entry name" value="Trypsin-like serine proteases"/>
    <property type="match status" value="2"/>
</dbReference>
<protein>
    <submittedName>
        <fullName evidence="2">Trypsin-like serine protease</fullName>
    </submittedName>
</protein>
<feature type="compositionally biased region" description="Pro residues" evidence="1">
    <location>
        <begin position="1"/>
        <end position="17"/>
    </location>
</feature>
<dbReference type="InterPro" id="IPR043504">
    <property type="entry name" value="Peptidase_S1_PA_chymotrypsin"/>
</dbReference>
<dbReference type="InterPro" id="IPR009003">
    <property type="entry name" value="Peptidase_S1_PA"/>
</dbReference>
<sequence length="333" mass="35357">MILNPHTPPYRRLPPHTPPHRSRAPGALNLLTLLLAGLILGLATSLVSPTDAAAQDTAAQQNNARLINTDEAAPEAAPNAALRQLQREQRAIFTRVAPSVVFLTHAEGLGSGFFVSSDGLILTNAHVVGDHSRVQVVLHDGRRLTGEVIERAGDIDLALVKVRVSGVPALRMAGMHDVAVGDWAAAVGHGRGAIWTYTTGMISNIYPAGEERPLFQTQIPLNPGSSGGPVVNLDGDAIGVVTAGLTDAQSINFAIPLQQAIAHLSQLTERCDCLVVNLPDNTPLYVNDVLVGTGPRVVLMVEEADYTLAALIDGRLQRRTIRWPASRSVTLGD</sequence>
<proteinExistence type="predicted"/>
<dbReference type="PANTHER" id="PTHR22939">
    <property type="entry name" value="SERINE PROTEASE FAMILY S1C HTRA-RELATED"/>
    <property type="match status" value="1"/>
</dbReference>